<comment type="caution">
    <text evidence="1">The sequence shown here is derived from an EMBL/GenBank/DDBJ whole genome shotgun (WGS) entry which is preliminary data.</text>
</comment>
<protein>
    <submittedName>
        <fullName evidence="1">Uncharacterized protein</fullName>
    </submittedName>
</protein>
<accession>A0ACC1CVW1</accession>
<dbReference type="Proteomes" id="UP000824533">
    <property type="component" value="Linkage Group LG15"/>
</dbReference>
<dbReference type="EMBL" id="CM034401">
    <property type="protein sequence ID" value="KAJ0175614.1"/>
    <property type="molecule type" value="Genomic_DNA"/>
</dbReference>
<organism evidence="1 2">
    <name type="scientific">Dendrolimus kikuchii</name>
    <dbReference type="NCBI Taxonomy" id="765133"/>
    <lineage>
        <taxon>Eukaryota</taxon>
        <taxon>Metazoa</taxon>
        <taxon>Ecdysozoa</taxon>
        <taxon>Arthropoda</taxon>
        <taxon>Hexapoda</taxon>
        <taxon>Insecta</taxon>
        <taxon>Pterygota</taxon>
        <taxon>Neoptera</taxon>
        <taxon>Endopterygota</taxon>
        <taxon>Lepidoptera</taxon>
        <taxon>Glossata</taxon>
        <taxon>Ditrysia</taxon>
        <taxon>Bombycoidea</taxon>
        <taxon>Lasiocampidae</taxon>
        <taxon>Dendrolimus</taxon>
    </lineage>
</organism>
<evidence type="ECO:0000313" key="1">
    <source>
        <dbReference type="EMBL" id="KAJ0175614.1"/>
    </source>
</evidence>
<name>A0ACC1CVW1_9NEOP</name>
<evidence type="ECO:0000313" key="2">
    <source>
        <dbReference type="Proteomes" id="UP000824533"/>
    </source>
</evidence>
<gene>
    <name evidence="1" type="ORF">K1T71_008773</name>
</gene>
<sequence length="91" mass="10407">MEEIFAKKAWCSPVAVASSTGLLSKQDERNNSIGDSDSRCSLRSRKPTITSLLAKRLKQKEEHEQNKIKRHKERIDMDKKLLAVLEKLADK</sequence>
<reference evidence="1 2" key="1">
    <citation type="journal article" date="2021" name="Front. Genet.">
        <title>Chromosome-Level Genome Assembly Reveals Significant Gene Expansion in the Toll and IMD Signaling Pathways of Dendrolimus kikuchii.</title>
        <authorList>
            <person name="Zhou J."/>
            <person name="Wu P."/>
            <person name="Xiong Z."/>
            <person name="Liu N."/>
            <person name="Zhao N."/>
            <person name="Ji M."/>
            <person name="Qiu Y."/>
            <person name="Yang B."/>
        </authorList>
    </citation>
    <scope>NUCLEOTIDE SEQUENCE [LARGE SCALE GENOMIC DNA]</scope>
    <source>
        <strain evidence="1">Ann1</strain>
    </source>
</reference>
<keyword evidence="2" id="KW-1185">Reference proteome</keyword>
<proteinExistence type="predicted"/>